<evidence type="ECO:0000256" key="1">
    <source>
        <dbReference type="SAM" id="MobiDB-lite"/>
    </source>
</evidence>
<comment type="caution">
    <text evidence="3">The sequence shown here is derived from an EMBL/GenBank/DDBJ whole genome shotgun (WGS) entry which is preliminary data.</text>
</comment>
<proteinExistence type="predicted"/>
<evidence type="ECO:0000256" key="2">
    <source>
        <dbReference type="SAM" id="Phobius"/>
    </source>
</evidence>
<feature type="region of interest" description="Disordered" evidence="1">
    <location>
        <begin position="230"/>
        <end position="258"/>
    </location>
</feature>
<name>A0A953L690_9BACT</name>
<reference evidence="3" key="1">
    <citation type="submission" date="2021-06" db="EMBL/GenBank/DDBJ databases">
        <title>44 bacteria genomes isolated from Dapeng, Shenzhen.</title>
        <authorList>
            <person name="Zheng W."/>
            <person name="Yu S."/>
            <person name="Huang Y."/>
        </authorList>
    </citation>
    <scope>NUCLEOTIDE SEQUENCE</scope>
    <source>
        <strain evidence="3">DP5N28-2</strain>
    </source>
</reference>
<keyword evidence="2" id="KW-0812">Transmembrane</keyword>
<feature type="transmembrane region" description="Helical" evidence="2">
    <location>
        <begin position="165"/>
        <end position="185"/>
    </location>
</feature>
<accession>A0A953L690</accession>
<evidence type="ECO:0000313" key="4">
    <source>
        <dbReference type="Proteomes" id="UP000753961"/>
    </source>
</evidence>
<sequence>MVQINQITRLAVAVFQEEGQITISGEGMLKKMFLSAYLSEDHHQILPPREHFYFNRNSHALIDKALVRKVATYFMLSDSDAERAVRRWEDSVKSAVRESAVPFGEYGQFQFDNQLDFVPEVLTHYQWLPVLPYRSPGVDVEDYSVRDRAPVDLRAALPPKQTRPMLIPALWGVFASLFVLALFFWSEPIQFLFGNQQEFNTRLVNVAPESYLSNDIEDYYSDTQESVTFDAEPATELDEHEKYSETTDEDFSSASDRGVGEAIQVNQNKTNPEERAATSSSRCTLVLGAFANPENVNRMVSRLGDFEVEVITMERQTMTLVAAKVECADQSEIDLLRSEIEPDAWVYK</sequence>
<keyword evidence="4" id="KW-1185">Reference proteome</keyword>
<gene>
    <name evidence="3" type="ORF">KUV50_04585</name>
</gene>
<dbReference type="Proteomes" id="UP000753961">
    <property type="component" value="Unassembled WGS sequence"/>
</dbReference>
<keyword evidence="2" id="KW-1133">Transmembrane helix</keyword>
<dbReference type="EMBL" id="JAHVHU010000005">
    <property type="protein sequence ID" value="MBY5957402.1"/>
    <property type="molecule type" value="Genomic_DNA"/>
</dbReference>
<evidence type="ECO:0008006" key="5">
    <source>
        <dbReference type="Google" id="ProtNLM"/>
    </source>
</evidence>
<dbReference type="AlphaFoldDB" id="A0A953L690"/>
<protein>
    <recommendedName>
        <fullName evidence="5">Sporulation related domain-containing protein</fullName>
    </recommendedName>
</protein>
<keyword evidence="2" id="KW-0472">Membrane</keyword>
<dbReference type="RefSeq" id="WP_222578926.1">
    <property type="nucleotide sequence ID" value="NZ_JAHVHU010000005.1"/>
</dbReference>
<evidence type="ECO:0000313" key="3">
    <source>
        <dbReference type="EMBL" id="MBY5957402.1"/>
    </source>
</evidence>
<organism evidence="3 4">
    <name type="scientific">Membranihabitans marinus</name>
    <dbReference type="NCBI Taxonomy" id="1227546"/>
    <lineage>
        <taxon>Bacteria</taxon>
        <taxon>Pseudomonadati</taxon>
        <taxon>Bacteroidota</taxon>
        <taxon>Saprospiria</taxon>
        <taxon>Saprospirales</taxon>
        <taxon>Saprospiraceae</taxon>
        <taxon>Membranihabitans</taxon>
    </lineage>
</organism>